<dbReference type="EMBL" id="WOWK01000023">
    <property type="protein sequence ID" value="KAF0327385.1"/>
    <property type="molecule type" value="Genomic_DNA"/>
</dbReference>
<evidence type="ECO:0000256" key="2">
    <source>
        <dbReference type="ARBA" id="ARBA00022692"/>
    </source>
</evidence>
<feature type="region of interest" description="Disordered" evidence="6">
    <location>
        <begin position="474"/>
        <end position="498"/>
    </location>
</feature>
<evidence type="ECO:0000256" key="5">
    <source>
        <dbReference type="SAM" id="Coils"/>
    </source>
</evidence>
<dbReference type="PANTHER" id="PTHR15549:SF6">
    <property type="entry name" value="MID2 DOMAIN-CONTAINING PROTEIN"/>
    <property type="match status" value="1"/>
</dbReference>
<feature type="coiled-coil region" evidence="5">
    <location>
        <begin position="328"/>
        <end position="355"/>
    </location>
</feature>
<evidence type="ECO:0000313" key="9">
    <source>
        <dbReference type="EMBL" id="KAF0327385.1"/>
    </source>
</evidence>
<feature type="region of interest" description="Disordered" evidence="6">
    <location>
        <begin position="533"/>
        <end position="606"/>
    </location>
</feature>
<comment type="caution">
    <text evidence="9">The sequence shown here is derived from an EMBL/GenBank/DDBJ whole genome shotgun (WGS) entry which is preliminary data.</text>
</comment>
<feature type="chain" id="PRO_5034509345" description="Extracellular membrane protein CFEM domain-containing protein" evidence="8">
    <location>
        <begin position="18"/>
        <end position="606"/>
    </location>
</feature>
<evidence type="ECO:0000256" key="8">
    <source>
        <dbReference type="SAM" id="SignalP"/>
    </source>
</evidence>
<evidence type="ECO:0000256" key="6">
    <source>
        <dbReference type="SAM" id="MobiDB-lite"/>
    </source>
</evidence>
<keyword evidence="5" id="KW-0175">Coiled coil</keyword>
<evidence type="ECO:0008006" key="11">
    <source>
        <dbReference type="Google" id="ProtNLM"/>
    </source>
</evidence>
<dbReference type="PANTHER" id="PTHR15549">
    <property type="entry name" value="PAIRED IMMUNOGLOBULIN-LIKE TYPE 2 RECEPTOR"/>
    <property type="match status" value="1"/>
</dbReference>
<feature type="compositionally biased region" description="Polar residues" evidence="6">
    <location>
        <begin position="122"/>
        <end position="141"/>
    </location>
</feature>
<keyword evidence="2 7" id="KW-0812">Transmembrane</keyword>
<organism evidence="9 10">
    <name type="scientific">Colletotrichum asianum</name>
    <dbReference type="NCBI Taxonomy" id="702518"/>
    <lineage>
        <taxon>Eukaryota</taxon>
        <taxon>Fungi</taxon>
        <taxon>Dikarya</taxon>
        <taxon>Ascomycota</taxon>
        <taxon>Pezizomycotina</taxon>
        <taxon>Sordariomycetes</taxon>
        <taxon>Hypocreomycetidae</taxon>
        <taxon>Glomerellales</taxon>
        <taxon>Glomerellaceae</taxon>
        <taxon>Colletotrichum</taxon>
        <taxon>Colletotrichum gloeosporioides species complex</taxon>
    </lineage>
</organism>
<evidence type="ECO:0000256" key="4">
    <source>
        <dbReference type="ARBA" id="ARBA00023136"/>
    </source>
</evidence>
<keyword evidence="3 7" id="KW-1133">Transmembrane helix</keyword>
<feature type="region of interest" description="Disordered" evidence="6">
    <location>
        <begin position="401"/>
        <end position="440"/>
    </location>
</feature>
<feature type="compositionally biased region" description="Polar residues" evidence="6">
    <location>
        <begin position="583"/>
        <end position="592"/>
    </location>
</feature>
<dbReference type="AlphaFoldDB" id="A0A8H3ZWW2"/>
<dbReference type="Proteomes" id="UP000434172">
    <property type="component" value="Unassembled WGS sequence"/>
</dbReference>
<dbReference type="GO" id="GO:0071944">
    <property type="term" value="C:cell periphery"/>
    <property type="evidence" value="ECO:0007669"/>
    <property type="project" value="UniProtKB-ARBA"/>
</dbReference>
<reference evidence="9 10" key="1">
    <citation type="submission" date="2019-12" db="EMBL/GenBank/DDBJ databases">
        <title>A genome sequence resource for the geographically widespread anthracnose pathogen Colletotrichum asianum.</title>
        <authorList>
            <person name="Meng Y."/>
        </authorList>
    </citation>
    <scope>NUCLEOTIDE SEQUENCE [LARGE SCALE GENOMIC DNA]</scope>
    <source>
        <strain evidence="9 10">ICMP 18580</strain>
    </source>
</reference>
<evidence type="ECO:0000256" key="7">
    <source>
        <dbReference type="SAM" id="Phobius"/>
    </source>
</evidence>
<dbReference type="OrthoDB" id="4848799at2759"/>
<keyword evidence="4 7" id="KW-0472">Membrane</keyword>
<protein>
    <recommendedName>
        <fullName evidence="11">Extracellular membrane protein CFEM domain-containing protein</fullName>
    </recommendedName>
</protein>
<keyword evidence="8" id="KW-0732">Signal</keyword>
<feature type="compositionally biased region" description="Low complexity" evidence="6">
    <location>
        <begin position="142"/>
        <end position="173"/>
    </location>
</feature>
<accession>A0A8H3ZWW2</accession>
<feature type="region of interest" description="Disordered" evidence="6">
    <location>
        <begin position="122"/>
        <end position="174"/>
    </location>
</feature>
<keyword evidence="10" id="KW-1185">Reference proteome</keyword>
<feature type="region of interest" description="Disordered" evidence="6">
    <location>
        <begin position="207"/>
        <end position="229"/>
    </location>
</feature>
<name>A0A8H3ZWW2_9PEZI</name>
<proteinExistence type="predicted"/>
<evidence type="ECO:0000256" key="3">
    <source>
        <dbReference type="ARBA" id="ARBA00022989"/>
    </source>
</evidence>
<feature type="signal peptide" evidence="8">
    <location>
        <begin position="1"/>
        <end position="17"/>
    </location>
</feature>
<evidence type="ECO:0000256" key="1">
    <source>
        <dbReference type="ARBA" id="ARBA00004167"/>
    </source>
</evidence>
<evidence type="ECO:0000313" key="10">
    <source>
        <dbReference type="Proteomes" id="UP000434172"/>
    </source>
</evidence>
<gene>
    <name evidence="9" type="ORF">GQ607_005246</name>
</gene>
<comment type="subcellular location">
    <subcellularLocation>
        <location evidence="1">Membrane</location>
        <topology evidence="1">Single-pass membrane protein</topology>
    </subcellularLocation>
</comment>
<dbReference type="GO" id="GO:0016020">
    <property type="term" value="C:membrane"/>
    <property type="evidence" value="ECO:0007669"/>
    <property type="project" value="UniProtKB-SubCell"/>
</dbReference>
<feature type="transmembrane region" description="Helical" evidence="7">
    <location>
        <begin position="447"/>
        <end position="467"/>
    </location>
</feature>
<feature type="transmembrane region" description="Helical" evidence="7">
    <location>
        <begin position="180"/>
        <end position="200"/>
    </location>
</feature>
<dbReference type="InterPro" id="IPR051694">
    <property type="entry name" value="Immunoregulatory_rcpt-like"/>
</dbReference>
<sequence>MRAAAVFLAAVIRFAFAQDKDGIPRCSWDCLGLTPSDTCHIRIDPECACGIVVTDARRSQLGSCVGTYCKDGTTFDDVWPPLMAYCVANDWLNSSQTALASTVTVTPIVIATLTTSVTNPSVTTDATSIANSTPATESGSLTAQAATPAQSATVTAEPTSTSDGDNSNTSSGGMSAGEKAGIGIGIALVLVLGAVLLFLWRKRRRPSSIGSDEEHTVPELGSGDKSNRHELDSYIIPPKADKTDSETVSNQQVMAELDGTPCASPRPEFERYEDRPPAELSGTLPEVMPVTSQPTSVLERGTSIAQPMIGDHINSKTSEPSLPSTAELEHLLHEEQLLRERRRTLEQLKQIQEDELALGERDIWPIFAEFCVTEGYLDSSETALPSSMTATADPSTITSAILTNTPSTTTSAIDTTEPTAPAAESDSSSANDDDASSSSRLSPAAKAGIAIGVTLPIIAGAVLLALWRKRRKGISSDKDGETAMPELGSGDNADRHELGPEAKLFGAGSKTLAELESGHVMAEMDGTSCLVYGLETNDTGDETKTTAELDGTPPGPDSSTRSPRSPADRGANAARAPARKYCESNTSTSPSPNAGEGEQLPCEDRG</sequence>